<dbReference type="EMBL" id="JAZHRV010000001">
    <property type="protein sequence ID" value="MEH2559246.1"/>
    <property type="molecule type" value="Genomic_DNA"/>
</dbReference>
<evidence type="ECO:0000256" key="1">
    <source>
        <dbReference type="ARBA" id="ARBA00011046"/>
    </source>
</evidence>
<dbReference type="InterPro" id="IPR036388">
    <property type="entry name" value="WH-like_DNA-bd_sf"/>
</dbReference>
<evidence type="ECO:0000256" key="3">
    <source>
        <dbReference type="ARBA" id="ARBA00023125"/>
    </source>
</evidence>
<keyword evidence="2" id="KW-0805">Transcription regulation</keyword>
<accession>A0ABU8BL04</accession>
<feature type="region of interest" description="Disordered" evidence="5">
    <location>
        <begin position="130"/>
        <end position="149"/>
    </location>
</feature>
<dbReference type="PIRSF" id="PIRSF019455">
    <property type="entry name" value="CopR_AtkY"/>
    <property type="match status" value="1"/>
</dbReference>
<comment type="similarity">
    <text evidence="1">Belongs to the BlaI transcriptional regulatory family.</text>
</comment>
<evidence type="ECO:0000313" key="6">
    <source>
        <dbReference type="EMBL" id="MEH2559246.1"/>
    </source>
</evidence>
<evidence type="ECO:0000256" key="5">
    <source>
        <dbReference type="SAM" id="MobiDB-lite"/>
    </source>
</evidence>
<dbReference type="Pfam" id="PF03965">
    <property type="entry name" value="Penicillinase_R"/>
    <property type="match status" value="1"/>
</dbReference>
<keyword evidence="4" id="KW-0804">Transcription</keyword>
<keyword evidence="3" id="KW-0238">DNA-binding</keyword>
<keyword evidence="7" id="KW-1185">Reference proteome</keyword>
<comment type="caution">
    <text evidence="6">The sequence shown here is derived from an EMBL/GenBank/DDBJ whole genome shotgun (WGS) entry which is preliminary data.</text>
</comment>
<dbReference type="Proteomes" id="UP001364224">
    <property type="component" value="Unassembled WGS sequence"/>
</dbReference>
<evidence type="ECO:0000256" key="2">
    <source>
        <dbReference type="ARBA" id="ARBA00023015"/>
    </source>
</evidence>
<sequence>MDDSLPELGDLEREVMQLVWANGPVTAEAVRERLSRPLKESTVRTVLRRLEDKGYTTHTVDGRTYVYQAAEPRARVAAKAVQRIVDWFCNGSVEEVLVGMVDTEMLDQRQLRTLADQVAKAKTKIATTKIETKTEAKADTKTEAKGRRR</sequence>
<protein>
    <submittedName>
        <fullName evidence="6">BlaI family penicillinase repressor</fullName>
    </submittedName>
</protein>
<reference evidence="6 7" key="1">
    <citation type="submission" date="2024-02" db="EMBL/GenBank/DDBJ databases">
        <title>Adaptive strategies in a cosmopolitan and abundant soil bacterium.</title>
        <authorList>
            <person name="Carini P."/>
        </authorList>
    </citation>
    <scope>NUCLEOTIDE SEQUENCE [LARGE SCALE GENOMIC DNA]</scope>
    <source>
        <strain evidence="6 7">AZCC 1608</strain>
    </source>
</reference>
<evidence type="ECO:0000256" key="4">
    <source>
        <dbReference type="ARBA" id="ARBA00023163"/>
    </source>
</evidence>
<dbReference type="InterPro" id="IPR036390">
    <property type="entry name" value="WH_DNA-bd_sf"/>
</dbReference>
<dbReference type="Gene3D" id="1.10.10.10">
    <property type="entry name" value="Winged helix-like DNA-binding domain superfamily/Winged helix DNA-binding domain"/>
    <property type="match status" value="1"/>
</dbReference>
<gene>
    <name evidence="6" type="ORF">V1286_006775</name>
</gene>
<name>A0ABU8BL04_9BRAD</name>
<dbReference type="SUPFAM" id="SSF46785">
    <property type="entry name" value="Winged helix' DNA-binding domain"/>
    <property type="match status" value="1"/>
</dbReference>
<organism evidence="6 7">
    <name type="scientific">Bradyrhizobium algeriense</name>
    <dbReference type="NCBI Taxonomy" id="634784"/>
    <lineage>
        <taxon>Bacteria</taxon>
        <taxon>Pseudomonadati</taxon>
        <taxon>Pseudomonadota</taxon>
        <taxon>Alphaproteobacteria</taxon>
        <taxon>Hyphomicrobiales</taxon>
        <taxon>Nitrobacteraceae</taxon>
        <taxon>Bradyrhizobium</taxon>
    </lineage>
</organism>
<dbReference type="RefSeq" id="WP_334487162.1">
    <property type="nucleotide sequence ID" value="NZ_JAZHRV010000001.1"/>
</dbReference>
<evidence type="ECO:0000313" key="7">
    <source>
        <dbReference type="Proteomes" id="UP001364224"/>
    </source>
</evidence>
<proteinExistence type="inferred from homology"/>
<dbReference type="InterPro" id="IPR005650">
    <property type="entry name" value="BlaI_family"/>
</dbReference>